<reference evidence="2 3" key="1">
    <citation type="submission" date="2019-02" db="EMBL/GenBank/DDBJ databases">
        <title>Draft Genome Sequence of Streptomyces sp. AM-2504, identified by 16S rRNA comparative analysis as a Streptomyces Kasugaensis strain.</title>
        <authorList>
            <person name="Napolioni V."/>
            <person name="Giuliodori A.M."/>
            <person name="Spurio R."/>
            <person name="Fabbretti A."/>
        </authorList>
    </citation>
    <scope>NUCLEOTIDE SEQUENCE [LARGE SCALE GENOMIC DNA]</scope>
    <source>
        <strain evidence="2 3">AM-2504</strain>
    </source>
</reference>
<accession>A0A4Q9HRK5</accession>
<keyword evidence="1" id="KW-1133">Transmembrane helix</keyword>
<gene>
    <name evidence="2" type="ORF">EYS09_21860</name>
</gene>
<keyword evidence="1" id="KW-0812">Transmembrane</keyword>
<evidence type="ECO:0000313" key="3">
    <source>
        <dbReference type="Proteomes" id="UP000292452"/>
    </source>
</evidence>
<keyword evidence="1" id="KW-0472">Membrane</keyword>
<name>A0A4Q9HRK5_STRKA</name>
<dbReference type="Proteomes" id="UP000292452">
    <property type="component" value="Unassembled WGS sequence"/>
</dbReference>
<keyword evidence="3" id="KW-1185">Reference proteome</keyword>
<proteinExistence type="predicted"/>
<sequence length="69" mass="6894">MARSVVFSGSRQERVFSSQGIVHGCGVAIRATAGVLVLAAATAVIFIDADRSGGGTAAFLGAAASRRSL</sequence>
<evidence type="ECO:0000256" key="1">
    <source>
        <dbReference type="SAM" id="Phobius"/>
    </source>
</evidence>
<dbReference type="EMBL" id="SIXH01000210">
    <property type="protein sequence ID" value="TBO57592.1"/>
    <property type="molecule type" value="Genomic_DNA"/>
</dbReference>
<comment type="caution">
    <text evidence="2">The sequence shown here is derived from an EMBL/GenBank/DDBJ whole genome shotgun (WGS) entry which is preliminary data.</text>
</comment>
<evidence type="ECO:0000313" key="2">
    <source>
        <dbReference type="EMBL" id="TBO57592.1"/>
    </source>
</evidence>
<organism evidence="2 3">
    <name type="scientific">Streptomyces kasugaensis</name>
    <dbReference type="NCBI Taxonomy" id="1946"/>
    <lineage>
        <taxon>Bacteria</taxon>
        <taxon>Bacillati</taxon>
        <taxon>Actinomycetota</taxon>
        <taxon>Actinomycetes</taxon>
        <taxon>Kitasatosporales</taxon>
        <taxon>Streptomycetaceae</taxon>
        <taxon>Streptomyces</taxon>
    </lineage>
</organism>
<dbReference type="AlphaFoldDB" id="A0A4Q9HRK5"/>
<feature type="transmembrane region" description="Helical" evidence="1">
    <location>
        <begin position="21"/>
        <end position="47"/>
    </location>
</feature>
<protein>
    <submittedName>
        <fullName evidence="2">Uncharacterized protein</fullName>
    </submittedName>
</protein>